<name>A0ACC2GNJ1_DALPE</name>
<evidence type="ECO:0000313" key="1">
    <source>
        <dbReference type="EMBL" id="KAJ8005005.1"/>
    </source>
</evidence>
<sequence>MMGRCDVSDLPLAWGTIERSAGESRRYRGRDSQTRDERDYCAYIFILCVRVPDHAMESAINTVVSVYLKSSKGKESLGDKDFQNMVKKQLGNIMTGTDSSSAVKEMRAGLDENDDGKVSFPEYMTLIGYLANTLSEQKTAANNVPAS</sequence>
<reference evidence="1" key="1">
    <citation type="submission" date="2021-05" db="EMBL/GenBank/DDBJ databases">
        <authorList>
            <person name="Pan Q."/>
            <person name="Jouanno E."/>
            <person name="Zahm M."/>
            <person name="Klopp C."/>
            <person name="Cabau C."/>
            <person name="Louis A."/>
            <person name="Berthelot C."/>
            <person name="Parey E."/>
            <person name="Roest Crollius H."/>
            <person name="Montfort J."/>
            <person name="Robinson-Rechavi M."/>
            <person name="Bouchez O."/>
            <person name="Lampietro C."/>
            <person name="Lopez Roques C."/>
            <person name="Donnadieu C."/>
            <person name="Postlethwait J."/>
            <person name="Bobe J."/>
            <person name="Dillon D."/>
            <person name="Chandos A."/>
            <person name="von Hippel F."/>
            <person name="Guiguen Y."/>
        </authorList>
    </citation>
    <scope>NUCLEOTIDE SEQUENCE</scope>
    <source>
        <strain evidence="1">YG-Jan2019</strain>
    </source>
</reference>
<evidence type="ECO:0000313" key="2">
    <source>
        <dbReference type="Proteomes" id="UP001157502"/>
    </source>
</evidence>
<protein>
    <submittedName>
        <fullName evidence="1">Uncharacterized protein</fullName>
    </submittedName>
</protein>
<comment type="caution">
    <text evidence="1">The sequence shown here is derived from an EMBL/GenBank/DDBJ whole genome shotgun (WGS) entry which is preliminary data.</text>
</comment>
<dbReference type="EMBL" id="CM055738">
    <property type="protein sequence ID" value="KAJ8005005.1"/>
    <property type="molecule type" value="Genomic_DNA"/>
</dbReference>
<organism evidence="1 2">
    <name type="scientific">Dallia pectoralis</name>
    <name type="common">Alaska blackfish</name>
    <dbReference type="NCBI Taxonomy" id="75939"/>
    <lineage>
        <taxon>Eukaryota</taxon>
        <taxon>Metazoa</taxon>
        <taxon>Chordata</taxon>
        <taxon>Craniata</taxon>
        <taxon>Vertebrata</taxon>
        <taxon>Euteleostomi</taxon>
        <taxon>Actinopterygii</taxon>
        <taxon>Neopterygii</taxon>
        <taxon>Teleostei</taxon>
        <taxon>Protacanthopterygii</taxon>
        <taxon>Esociformes</taxon>
        <taxon>Umbridae</taxon>
        <taxon>Dallia</taxon>
    </lineage>
</organism>
<dbReference type="Proteomes" id="UP001157502">
    <property type="component" value="Chromosome 11"/>
</dbReference>
<keyword evidence="2" id="KW-1185">Reference proteome</keyword>
<accession>A0ACC2GNJ1</accession>
<gene>
    <name evidence="1" type="ORF">DPEC_G00142160</name>
</gene>
<proteinExistence type="predicted"/>